<evidence type="ECO:0000313" key="2">
    <source>
        <dbReference type="EMBL" id="RNL85825.1"/>
    </source>
</evidence>
<reference evidence="2 3" key="1">
    <citation type="submission" date="2018-11" db="EMBL/GenBank/DDBJ databases">
        <title>The genome draft of YIM 96095.</title>
        <authorList>
            <person name="Tang S.-K."/>
            <person name="Chunyu W.-X."/>
            <person name="Feng Y.-Z."/>
        </authorList>
    </citation>
    <scope>NUCLEOTIDE SEQUENCE [LARGE SCALE GENOMIC DNA]</scope>
    <source>
        <strain evidence="2 3">YIM 96095</strain>
    </source>
</reference>
<dbReference type="RefSeq" id="WP_123200604.1">
    <property type="nucleotide sequence ID" value="NZ_RJMB01000005.1"/>
</dbReference>
<dbReference type="InterPro" id="IPR049244">
    <property type="entry name" value="DUF6879"/>
</dbReference>
<feature type="domain" description="DUF6879" evidence="1">
    <location>
        <begin position="10"/>
        <end position="171"/>
    </location>
</feature>
<gene>
    <name evidence="2" type="ORF">EFW17_07675</name>
</gene>
<evidence type="ECO:0000313" key="3">
    <source>
        <dbReference type="Proteomes" id="UP000269198"/>
    </source>
</evidence>
<evidence type="ECO:0000259" key="1">
    <source>
        <dbReference type="Pfam" id="PF21806"/>
    </source>
</evidence>
<comment type="caution">
    <text evidence="2">The sequence shown here is derived from an EMBL/GenBank/DDBJ whole genome shotgun (WGS) entry which is preliminary data.</text>
</comment>
<dbReference type="AlphaFoldDB" id="A0A3N0EDB4"/>
<sequence length="176" mass="20342">MADLISPGPDLDALFTGYRHTAWRLETRTSYGVAEEDKPYQQWLAGRDPGIEWFRPWLDMVRGETVKGKRMERVRIIDDPPSDYLRWELWGTPYNLAVGEDIRYLPRDHPVVAELPGHDFWLFDSATVAHLAFDGDRFLGVTLDTDPATVVEHAQARDAAWHHALTYTEYMGTRIR</sequence>
<dbReference type="Proteomes" id="UP000269198">
    <property type="component" value="Unassembled WGS sequence"/>
</dbReference>
<organism evidence="2 3">
    <name type="scientific">Halostreptopolyspora alba</name>
    <dbReference type="NCBI Taxonomy" id="2487137"/>
    <lineage>
        <taxon>Bacteria</taxon>
        <taxon>Bacillati</taxon>
        <taxon>Actinomycetota</taxon>
        <taxon>Actinomycetes</taxon>
        <taxon>Streptosporangiales</taxon>
        <taxon>Nocardiopsidaceae</taxon>
        <taxon>Halostreptopolyspora</taxon>
    </lineage>
</organism>
<dbReference type="Pfam" id="PF21806">
    <property type="entry name" value="DUF6879"/>
    <property type="match status" value="1"/>
</dbReference>
<proteinExistence type="predicted"/>
<keyword evidence="3" id="KW-1185">Reference proteome</keyword>
<dbReference type="EMBL" id="RJMB01000005">
    <property type="protein sequence ID" value="RNL85825.1"/>
    <property type="molecule type" value="Genomic_DNA"/>
</dbReference>
<dbReference type="OrthoDB" id="3821358at2"/>
<protein>
    <recommendedName>
        <fullName evidence="1">DUF6879 domain-containing protein</fullName>
    </recommendedName>
</protein>
<name>A0A3N0EDB4_9ACTN</name>
<accession>A0A3N0EDB4</accession>